<accession>A0A7Y9IE27</accession>
<comment type="caution">
    <text evidence="1">The sequence shown here is derived from an EMBL/GenBank/DDBJ whole genome shotgun (WGS) entry which is preliminary data.</text>
</comment>
<dbReference type="Proteomes" id="UP000569914">
    <property type="component" value="Unassembled WGS sequence"/>
</dbReference>
<sequence length="156" mass="16796">MRRADRGLVELRDSLLEFEHVRAEVRPGVPDPDDIGDLADSGRLDDGVDLRRIADGADLDPAAVGLIDPEATEVLGIVGHQSIMELDRCLLPADPGPGLTDREAEVRGERGDGRVTRVCEISGRHAWIGCRCVGGRRGLGRGEHREGEGSRGDDNS</sequence>
<protein>
    <submittedName>
        <fullName evidence="1">Uncharacterized protein</fullName>
    </submittedName>
</protein>
<proteinExistence type="predicted"/>
<name>A0A7Y9IE27_9ACTN</name>
<organism evidence="1 2">
    <name type="scientific">Microlunatus parietis</name>
    <dbReference type="NCBI Taxonomy" id="682979"/>
    <lineage>
        <taxon>Bacteria</taxon>
        <taxon>Bacillati</taxon>
        <taxon>Actinomycetota</taxon>
        <taxon>Actinomycetes</taxon>
        <taxon>Propionibacteriales</taxon>
        <taxon>Propionibacteriaceae</taxon>
        <taxon>Microlunatus</taxon>
    </lineage>
</organism>
<reference evidence="1 2" key="1">
    <citation type="submission" date="2020-07" db="EMBL/GenBank/DDBJ databases">
        <title>Sequencing the genomes of 1000 actinobacteria strains.</title>
        <authorList>
            <person name="Klenk H.-P."/>
        </authorList>
    </citation>
    <scope>NUCLEOTIDE SEQUENCE [LARGE SCALE GENOMIC DNA]</scope>
    <source>
        <strain evidence="1 2">DSM 22083</strain>
    </source>
</reference>
<dbReference type="AlphaFoldDB" id="A0A7Y9IE27"/>
<evidence type="ECO:0000313" key="2">
    <source>
        <dbReference type="Proteomes" id="UP000569914"/>
    </source>
</evidence>
<gene>
    <name evidence="1" type="ORF">BKA15_006506</name>
</gene>
<dbReference type="EMBL" id="JACCBU010000001">
    <property type="protein sequence ID" value="NYE75177.1"/>
    <property type="molecule type" value="Genomic_DNA"/>
</dbReference>
<keyword evidence="2" id="KW-1185">Reference proteome</keyword>
<dbReference type="RefSeq" id="WP_179757726.1">
    <property type="nucleotide sequence ID" value="NZ_JACCBU010000001.1"/>
</dbReference>
<evidence type="ECO:0000313" key="1">
    <source>
        <dbReference type="EMBL" id="NYE75177.1"/>
    </source>
</evidence>